<evidence type="ECO:0000256" key="5">
    <source>
        <dbReference type="ARBA" id="ARBA00022490"/>
    </source>
</evidence>
<evidence type="ECO:0000256" key="11">
    <source>
        <dbReference type="ARBA" id="ARBA00029774"/>
    </source>
</evidence>
<evidence type="ECO:0000256" key="8">
    <source>
        <dbReference type="ARBA" id="ARBA00022695"/>
    </source>
</evidence>
<dbReference type="Gene3D" id="3.40.50.11030">
    <property type="entry name" value="Threonylcarbamoyl-AMP synthase, C-terminal domain"/>
    <property type="match status" value="1"/>
</dbReference>
<dbReference type="GO" id="GO:0061710">
    <property type="term" value="F:L-threonylcarbamoyladenylate synthase"/>
    <property type="evidence" value="ECO:0007669"/>
    <property type="project" value="UniProtKB-EC"/>
</dbReference>
<dbReference type="PANTHER" id="PTHR17490:SF16">
    <property type="entry name" value="THREONYLCARBAMOYL-AMP SYNTHASE"/>
    <property type="match status" value="1"/>
</dbReference>
<evidence type="ECO:0000256" key="12">
    <source>
        <dbReference type="ARBA" id="ARBA00048366"/>
    </source>
</evidence>
<keyword evidence="10 13" id="KW-0067">ATP-binding</keyword>
<evidence type="ECO:0000256" key="1">
    <source>
        <dbReference type="ARBA" id="ARBA00004496"/>
    </source>
</evidence>
<keyword evidence="5 13" id="KW-0963">Cytoplasm</keyword>
<dbReference type="PANTHER" id="PTHR17490">
    <property type="entry name" value="SUA5"/>
    <property type="match status" value="1"/>
</dbReference>
<evidence type="ECO:0000256" key="2">
    <source>
        <dbReference type="ARBA" id="ARBA00007663"/>
    </source>
</evidence>
<evidence type="ECO:0000313" key="16">
    <source>
        <dbReference type="Proteomes" id="UP001595387"/>
    </source>
</evidence>
<name>A0ABV7A7Y6_9BACI</name>
<dbReference type="NCBIfam" id="TIGR00057">
    <property type="entry name" value="L-threonylcarbamoyladenylate synthase"/>
    <property type="match status" value="1"/>
</dbReference>
<dbReference type="InterPro" id="IPR005145">
    <property type="entry name" value="Sua5_C"/>
</dbReference>
<dbReference type="PIRSF" id="PIRSF004930">
    <property type="entry name" value="Tln_factor_SUA5"/>
    <property type="match status" value="1"/>
</dbReference>
<evidence type="ECO:0000256" key="7">
    <source>
        <dbReference type="ARBA" id="ARBA00022694"/>
    </source>
</evidence>
<keyword evidence="9 13" id="KW-0547">Nucleotide-binding</keyword>
<proteinExistence type="inferred from homology"/>
<evidence type="ECO:0000256" key="13">
    <source>
        <dbReference type="PIRNR" id="PIRNR004930"/>
    </source>
</evidence>
<organism evidence="15 16">
    <name type="scientific">Virgibacillus sediminis</name>
    <dbReference type="NCBI Taxonomy" id="202260"/>
    <lineage>
        <taxon>Bacteria</taxon>
        <taxon>Bacillati</taxon>
        <taxon>Bacillota</taxon>
        <taxon>Bacilli</taxon>
        <taxon>Bacillales</taxon>
        <taxon>Bacillaceae</taxon>
        <taxon>Virgibacillus</taxon>
    </lineage>
</organism>
<keyword evidence="7 13" id="KW-0819">tRNA processing</keyword>
<evidence type="ECO:0000313" key="15">
    <source>
        <dbReference type="EMBL" id="MFC2948919.1"/>
    </source>
</evidence>
<comment type="function">
    <text evidence="13">Required for the formation of a threonylcarbamoyl group on adenosine at position 37 (t(6)A37) in tRNAs that read codons beginning with adenine.</text>
</comment>
<evidence type="ECO:0000256" key="4">
    <source>
        <dbReference type="ARBA" id="ARBA00015492"/>
    </source>
</evidence>
<keyword evidence="8 13" id="KW-0548">Nucleotidyltransferase</keyword>
<comment type="caution">
    <text evidence="15">The sequence shown here is derived from an EMBL/GenBank/DDBJ whole genome shotgun (WGS) entry which is preliminary data.</text>
</comment>
<comment type="subcellular location">
    <subcellularLocation>
        <location evidence="1 13">Cytoplasm</location>
    </subcellularLocation>
</comment>
<sequence length="342" mass="36800">METTRWKIQENGRWNNQAIQEAAELLRRGEAVSFPTETVYGLGADATREEAVAKIFAAKGRPQDNPLIAHIAGREQLYQLVERPLPYVEKLLDAFAPGPLTLVLPSNGACAENVTAGLPTIGVRIPDHPVAYELLKACGLPVAAPSANLSGKPSPTTADHVWADLNGKIAGLLDGGPTGVGLESTVVDCTEEIPIILRPGGITREQLEKVIGKVMVDPALAGENDRPKAPGMKYRHYSPEVPLWLVKGNIQAIQDLIDREKQNGKRVGLLAGTALSGLLDADHKMELGENIAEIAANLYDGLRTFKEGDIDLIICEAFPEEGLGQAVMNRLKKAASDYVLLD</sequence>
<evidence type="ECO:0000256" key="10">
    <source>
        <dbReference type="ARBA" id="ARBA00022840"/>
    </source>
</evidence>
<protein>
    <recommendedName>
        <fullName evidence="4 13">Threonylcarbamoyl-AMP synthase</fullName>
        <shortName evidence="13">TC-AMP synthase</shortName>
        <ecNumber evidence="3 13">2.7.7.87</ecNumber>
    </recommendedName>
    <alternativeName>
        <fullName evidence="11 13">L-threonylcarbamoyladenylate synthase</fullName>
    </alternativeName>
</protein>
<dbReference type="RefSeq" id="WP_390306450.1">
    <property type="nucleotide sequence ID" value="NZ_JBHRRZ010000017.1"/>
</dbReference>
<reference evidence="16" key="1">
    <citation type="journal article" date="2019" name="Int. J. Syst. Evol. Microbiol.">
        <title>The Global Catalogue of Microorganisms (GCM) 10K type strain sequencing project: providing services to taxonomists for standard genome sequencing and annotation.</title>
        <authorList>
            <consortium name="The Broad Institute Genomics Platform"/>
            <consortium name="The Broad Institute Genome Sequencing Center for Infectious Disease"/>
            <person name="Wu L."/>
            <person name="Ma J."/>
        </authorList>
    </citation>
    <scope>NUCLEOTIDE SEQUENCE [LARGE SCALE GENOMIC DNA]</scope>
    <source>
        <strain evidence="16">KCTC 13193</strain>
    </source>
</reference>
<dbReference type="InterPro" id="IPR006070">
    <property type="entry name" value="Sua5-like_dom"/>
</dbReference>
<dbReference type="PROSITE" id="PS51163">
    <property type="entry name" value="YRDC"/>
    <property type="match status" value="1"/>
</dbReference>
<comment type="similarity">
    <text evidence="2 13">Belongs to the SUA5 family.</text>
</comment>
<dbReference type="InterPro" id="IPR010923">
    <property type="entry name" value="T(6)A37_SUA5"/>
</dbReference>
<dbReference type="Proteomes" id="UP001595387">
    <property type="component" value="Unassembled WGS sequence"/>
</dbReference>
<dbReference type="Pfam" id="PF03481">
    <property type="entry name" value="Sua5_C"/>
    <property type="match status" value="1"/>
</dbReference>
<dbReference type="InterPro" id="IPR017945">
    <property type="entry name" value="DHBP_synth_RibB-like_a/b_dom"/>
</dbReference>
<evidence type="ECO:0000259" key="14">
    <source>
        <dbReference type="PROSITE" id="PS51163"/>
    </source>
</evidence>
<evidence type="ECO:0000256" key="6">
    <source>
        <dbReference type="ARBA" id="ARBA00022679"/>
    </source>
</evidence>
<gene>
    <name evidence="15" type="ORF">ACFODW_11290</name>
</gene>
<accession>A0ABV7A7Y6</accession>
<comment type="catalytic activity">
    <reaction evidence="12 13">
        <text>L-threonine + hydrogencarbonate + ATP = L-threonylcarbamoyladenylate + diphosphate + H2O</text>
        <dbReference type="Rhea" id="RHEA:36407"/>
        <dbReference type="ChEBI" id="CHEBI:15377"/>
        <dbReference type="ChEBI" id="CHEBI:17544"/>
        <dbReference type="ChEBI" id="CHEBI:30616"/>
        <dbReference type="ChEBI" id="CHEBI:33019"/>
        <dbReference type="ChEBI" id="CHEBI:57926"/>
        <dbReference type="ChEBI" id="CHEBI:73682"/>
        <dbReference type="EC" id="2.7.7.87"/>
    </reaction>
</comment>
<dbReference type="Pfam" id="PF01300">
    <property type="entry name" value="Sua5_yciO_yrdC"/>
    <property type="match status" value="1"/>
</dbReference>
<dbReference type="InterPro" id="IPR050156">
    <property type="entry name" value="TC-AMP_synthase_SUA5"/>
</dbReference>
<evidence type="ECO:0000256" key="3">
    <source>
        <dbReference type="ARBA" id="ARBA00012584"/>
    </source>
</evidence>
<feature type="domain" description="YrdC-like" evidence="14">
    <location>
        <begin position="16"/>
        <end position="202"/>
    </location>
</feature>
<keyword evidence="16" id="KW-1185">Reference proteome</keyword>
<dbReference type="EMBL" id="JBHRRZ010000017">
    <property type="protein sequence ID" value="MFC2948919.1"/>
    <property type="molecule type" value="Genomic_DNA"/>
</dbReference>
<dbReference type="Gene3D" id="3.90.870.10">
    <property type="entry name" value="DHBP synthase"/>
    <property type="match status" value="1"/>
</dbReference>
<dbReference type="SUPFAM" id="SSF55821">
    <property type="entry name" value="YrdC/RibB"/>
    <property type="match status" value="1"/>
</dbReference>
<evidence type="ECO:0000256" key="9">
    <source>
        <dbReference type="ARBA" id="ARBA00022741"/>
    </source>
</evidence>
<dbReference type="InterPro" id="IPR038385">
    <property type="entry name" value="Sua5/YwlC_C"/>
</dbReference>
<keyword evidence="6 13" id="KW-0808">Transferase</keyword>
<dbReference type="EC" id="2.7.7.87" evidence="3 13"/>